<name>A0A399D225_9BACT</name>
<dbReference type="InterPro" id="IPR011006">
    <property type="entry name" value="CheY-like_superfamily"/>
</dbReference>
<dbReference type="AlphaFoldDB" id="A0A399D225"/>
<dbReference type="Proteomes" id="UP000266441">
    <property type="component" value="Unassembled WGS sequence"/>
</dbReference>
<dbReference type="PANTHER" id="PTHR45339">
    <property type="entry name" value="HYBRID SIGNAL TRANSDUCTION HISTIDINE KINASE J"/>
    <property type="match status" value="1"/>
</dbReference>
<keyword evidence="6" id="KW-1185">Reference proteome</keyword>
<feature type="modified residue" description="4-aspartylphosphate" evidence="3">
    <location>
        <position position="56"/>
    </location>
</feature>
<dbReference type="PANTHER" id="PTHR45339:SF1">
    <property type="entry name" value="HYBRID SIGNAL TRANSDUCTION HISTIDINE KINASE J"/>
    <property type="match status" value="1"/>
</dbReference>
<evidence type="ECO:0000256" key="2">
    <source>
        <dbReference type="ARBA" id="ARBA00023012"/>
    </source>
</evidence>
<protein>
    <submittedName>
        <fullName evidence="5">Response regulator</fullName>
    </submittedName>
</protein>
<keyword evidence="2" id="KW-0902">Two-component regulatory system</keyword>
<dbReference type="OrthoDB" id="9796457at2"/>
<evidence type="ECO:0000256" key="3">
    <source>
        <dbReference type="PROSITE-ProRule" id="PRU00169"/>
    </source>
</evidence>
<keyword evidence="1 3" id="KW-0597">Phosphoprotein</keyword>
<evidence type="ECO:0000259" key="4">
    <source>
        <dbReference type="PROSITE" id="PS50110"/>
    </source>
</evidence>
<sequence length="124" mass="14216">MFFMRKLIYIAEDDMVSFYFLEEVLTPLKVKIKQAKNGEELLQLIHEKVPDLVLLDLRMPVMSGLDALAVIRKNHPGLPVVAQTAYAMTEERERCFQCGCNDYISKPIRKTALLKIVEPYLGLS</sequence>
<dbReference type="SMART" id="SM00448">
    <property type="entry name" value="REC"/>
    <property type="match status" value="1"/>
</dbReference>
<dbReference type="Gene3D" id="3.40.50.2300">
    <property type="match status" value="1"/>
</dbReference>
<proteinExistence type="predicted"/>
<accession>A0A399D225</accession>
<dbReference type="InterPro" id="IPR001789">
    <property type="entry name" value="Sig_transdc_resp-reg_receiver"/>
</dbReference>
<dbReference type="CDD" id="cd17546">
    <property type="entry name" value="REC_hyHK_CKI1_RcsC-like"/>
    <property type="match status" value="1"/>
</dbReference>
<feature type="domain" description="Response regulatory" evidence="4">
    <location>
        <begin position="7"/>
        <end position="121"/>
    </location>
</feature>
<evidence type="ECO:0000256" key="1">
    <source>
        <dbReference type="ARBA" id="ARBA00022553"/>
    </source>
</evidence>
<comment type="caution">
    <text evidence="5">The sequence shown here is derived from an EMBL/GenBank/DDBJ whole genome shotgun (WGS) entry which is preliminary data.</text>
</comment>
<organism evidence="5 6">
    <name type="scientific">Mariniphaga sediminis</name>
    <dbReference type="NCBI Taxonomy" id="1628158"/>
    <lineage>
        <taxon>Bacteria</taxon>
        <taxon>Pseudomonadati</taxon>
        <taxon>Bacteroidota</taxon>
        <taxon>Bacteroidia</taxon>
        <taxon>Marinilabiliales</taxon>
        <taxon>Prolixibacteraceae</taxon>
        <taxon>Mariniphaga</taxon>
    </lineage>
</organism>
<dbReference type="GO" id="GO:0000160">
    <property type="term" value="P:phosphorelay signal transduction system"/>
    <property type="evidence" value="ECO:0007669"/>
    <property type="project" value="UniProtKB-KW"/>
</dbReference>
<gene>
    <name evidence="5" type="ORF">D1164_08145</name>
</gene>
<reference evidence="5 6" key="1">
    <citation type="journal article" date="2015" name="Int. J. Syst. Evol. Microbiol.">
        <title>Mariniphaga sediminis sp. nov., isolated from coastal sediment.</title>
        <authorList>
            <person name="Wang F.Q."/>
            <person name="Shen Q.Y."/>
            <person name="Chen G.J."/>
            <person name="Du Z.J."/>
        </authorList>
    </citation>
    <scope>NUCLEOTIDE SEQUENCE [LARGE SCALE GENOMIC DNA]</scope>
    <source>
        <strain evidence="5 6">SY21</strain>
    </source>
</reference>
<evidence type="ECO:0000313" key="6">
    <source>
        <dbReference type="Proteomes" id="UP000266441"/>
    </source>
</evidence>
<evidence type="ECO:0000313" key="5">
    <source>
        <dbReference type="EMBL" id="RIH65627.1"/>
    </source>
</evidence>
<dbReference type="EMBL" id="QWET01000005">
    <property type="protein sequence ID" value="RIH65627.1"/>
    <property type="molecule type" value="Genomic_DNA"/>
</dbReference>
<dbReference type="Pfam" id="PF00072">
    <property type="entry name" value="Response_reg"/>
    <property type="match status" value="1"/>
</dbReference>
<dbReference type="SUPFAM" id="SSF52172">
    <property type="entry name" value="CheY-like"/>
    <property type="match status" value="1"/>
</dbReference>
<dbReference type="PROSITE" id="PS50110">
    <property type="entry name" value="RESPONSE_REGULATORY"/>
    <property type="match status" value="1"/>
</dbReference>